<dbReference type="InterPro" id="IPR050905">
    <property type="entry name" value="Plant_NBS-LRR"/>
</dbReference>
<dbReference type="Pfam" id="PF23247">
    <property type="entry name" value="LRR_RPS2"/>
    <property type="match status" value="1"/>
</dbReference>
<evidence type="ECO:0000313" key="4">
    <source>
        <dbReference type="EMBL" id="KAK6803076.1"/>
    </source>
</evidence>
<comment type="caution">
    <text evidence="4">The sequence shown here is derived from an EMBL/GenBank/DDBJ whole genome shotgun (WGS) entry which is preliminary data.</text>
</comment>
<dbReference type="SUPFAM" id="SSF52540">
    <property type="entry name" value="P-loop containing nucleoside triphosphate hydrolases"/>
    <property type="match status" value="1"/>
</dbReference>
<proteinExistence type="predicted"/>
<evidence type="ECO:0000256" key="2">
    <source>
        <dbReference type="ARBA" id="ARBA00022821"/>
    </source>
</evidence>
<evidence type="ECO:0000259" key="3">
    <source>
        <dbReference type="Pfam" id="PF23247"/>
    </source>
</evidence>
<name>A0AAN8UD58_SOLBU</name>
<dbReference type="EMBL" id="JBANQN010000001">
    <property type="protein sequence ID" value="KAK6803076.1"/>
    <property type="molecule type" value="Genomic_DNA"/>
</dbReference>
<dbReference type="Gene3D" id="1.10.8.430">
    <property type="entry name" value="Helical domain of apoptotic protease-activating factors"/>
    <property type="match status" value="1"/>
</dbReference>
<dbReference type="InterPro" id="IPR027417">
    <property type="entry name" value="P-loop_NTPase"/>
</dbReference>
<sequence>MVTVSQKPELKRIQGEIARGVGLTLEGDDMLSRSIVPFQGKAGDSVDVLSIHDTAKEVAKECKGLPLAIITVAGALKRKTKPSWEDALIQLRDAEPKKIPGVHTKVYKFLRLSYDHLGENEAKYLFLFCSLFEEDRDIWSEDLVSCPNLEDISIWGPTNISALCSHQLPTTYFSKLHILVVSDCGKLRNLISLSVARGLLNIGLLAISNCQSMEEVIIKEEQQGEGIMTKAEPLQSS</sequence>
<dbReference type="GO" id="GO:0005524">
    <property type="term" value="F:ATP binding"/>
    <property type="evidence" value="ECO:0007669"/>
    <property type="project" value="UniProtKB-KW"/>
</dbReference>
<protein>
    <recommendedName>
        <fullName evidence="3">Disease resistance protein At4g27190-like leucine-rich repeats domain-containing protein</fullName>
    </recommendedName>
</protein>
<keyword evidence="1" id="KW-0433">Leucine-rich repeat</keyword>
<dbReference type="PANTHER" id="PTHR33463">
    <property type="entry name" value="NB-ARC DOMAIN-CONTAINING PROTEIN-RELATED"/>
    <property type="match status" value="1"/>
</dbReference>
<keyword evidence="5" id="KW-1185">Reference proteome</keyword>
<dbReference type="AlphaFoldDB" id="A0AAN8UD58"/>
<dbReference type="PANTHER" id="PTHR33463:SF198">
    <property type="entry name" value="RPP4C3"/>
    <property type="match status" value="1"/>
</dbReference>
<evidence type="ECO:0000256" key="1">
    <source>
        <dbReference type="ARBA" id="ARBA00022614"/>
    </source>
</evidence>
<dbReference type="GO" id="GO:0006952">
    <property type="term" value="P:defense response"/>
    <property type="evidence" value="ECO:0007669"/>
    <property type="project" value="UniProtKB-KW"/>
</dbReference>
<reference evidence="4 5" key="1">
    <citation type="submission" date="2024-02" db="EMBL/GenBank/DDBJ databases">
        <title>de novo genome assembly of Solanum bulbocastanum strain 11H21.</title>
        <authorList>
            <person name="Hosaka A.J."/>
        </authorList>
    </citation>
    <scope>NUCLEOTIDE SEQUENCE [LARGE SCALE GENOMIC DNA]</scope>
    <source>
        <tissue evidence="4">Young leaves</tissue>
    </source>
</reference>
<keyword evidence="2" id="KW-0611">Plant defense</keyword>
<feature type="domain" description="Disease resistance protein At4g27190-like leucine-rich repeats" evidence="3">
    <location>
        <begin position="158"/>
        <end position="232"/>
    </location>
</feature>
<gene>
    <name evidence="4" type="ORF">RDI58_000860</name>
</gene>
<dbReference type="InterPro" id="IPR057135">
    <property type="entry name" value="At4g27190-like_LRR"/>
</dbReference>
<organism evidence="4 5">
    <name type="scientific">Solanum bulbocastanum</name>
    <name type="common">Wild potato</name>
    <dbReference type="NCBI Taxonomy" id="147425"/>
    <lineage>
        <taxon>Eukaryota</taxon>
        <taxon>Viridiplantae</taxon>
        <taxon>Streptophyta</taxon>
        <taxon>Embryophyta</taxon>
        <taxon>Tracheophyta</taxon>
        <taxon>Spermatophyta</taxon>
        <taxon>Magnoliopsida</taxon>
        <taxon>eudicotyledons</taxon>
        <taxon>Gunneridae</taxon>
        <taxon>Pentapetalae</taxon>
        <taxon>asterids</taxon>
        <taxon>lamiids</taxon>
        <taxon>Solanales</taxon>
        <taxon>Solanaceae</taxon>
        <taxon>Solanoideae</taxon>
        <taxon>Solaneae</taxon>
        <taxon>Solanum</taxon>
    </lineage>
</organism>
<accession>A0AAN8UD58</accession>
<dbReference type="GO" id="GO:0043531">
    <property type="term" value="F:ADP binding"/>
    <property type="evidence" value="ECO:0007669"/>
    <property type="project" value="InterPro"/>
</dbReference>
<dbReference type="Proteomes" id="UP001371456">
    <property type="component" value="Unassembled WGS sequence"/>
</dbReference>
<dbReference type="SUPFAM" id="SSF52047">
    <property type="entry name" value="RNI-like"/>
    <property type="match status" value="1"/>
</dbReference>
<evidence type="ECO:0000313" key="5">
    <source>
        <dbReference type="Proteomes" id="UP001371456"/>
    </source>
</evidence>
<dbReference type="InterPro" id="IPR042197">
    <property type="entry name" value="Apaf_helical"/>
</dbReference>